<dbReference type="PROSITE" id="PS00086">
    <property type="entry name" value="CYTOCHROME_P450"/>
    <property type="match status" value="1"/>
</dbReference>
<accession>A0A4R2QQ94</accession>
<dbReference type="SUPFAM" id="SSF48264">
    <property type="entry name" value="Cytochrome P450"/>
    <property type="match status" value="1"/>
</dbReference>
<dbReference type="GO" id="GO:0006707">
    <property type="term" value="P:cholesterol catabolic process"/>
    <property type="evidence" value="ECO:0007669"/>
    <property type="project" value="TreeGrafter"/>
</dbReference>
<sequence>MSTRLGLGNEIRTRGMLLAGNGLQKLFALAGDPDARLLGVKPAADPYPLYEKLRARGPLSQNRMGFYLTPTHELVSAMLRDQRLGTTSSAALDGVRWQRHPEDEQLVHPVEHSLLTMNPPEHTRLRKVVAPWFTPRALRDRTDRVEQTVTEFLDEIGDGEFDLVRDFAIRVPVRVICDLFGISDDHRDAFSRWGTVLAGTLDGIRTIRERRAVRDTLVEMTAFFDNLVEHRRTHPGTDDVVTGLVRARPDGAALNRRDLVALAGLLLGAGFETTVNLISNGVTALLANPDAKRLLIEEPDRAADITEEVLRFDPPVQVTGRLTHEPVEYGGTRIPANRLIVLFLGGANRDPAVFAEPTRFDADRPNNREHLAFSSGIHYCLGAGLARIEGEVALRELFRRYPHLRAAGTPLRREGRTIRGLRSMPMHTGVPRNVLARR</sequence>
<dbReference type="GO" id="GO:0005506">
    <property type="term" value="F:iron ion binding"/>
    <property type="evidence" value="ECO:0007669"/>
    <property type="project" value="InterPro"/>
</dbReference>
<evidence type="ECO:0000256" key="4">
    <source>
        <dbReference type="ARBA" id="ARBA00023002"/>
    </source>
</evidence>
<evidence type="ECO:0000256" key="5">
    <source>
        <dbReference type="ARBA" id="ARBA00023004"/>
    </source>
</evidence>
<protein>
    <recommendedName>
        <fullName evidence="10">Cytochrome P450</fullName>
    </recommendedName>
</protein>
<organism evidence="8 9">
    <name type="scientific">Tamaricihabitans halophyticus</name>
    <dbReference type="NCBI Taxonomy" id="1262583"/>
    <lineage>
        <taxon>Bacteria</taxon>
        <taxon>Bacillati</taxon>
        <taxon>Actinomycetota</taxon>
        <taxon>Actinomycetes</taxon>
        <taxon>Pseudonocardiales</taxon>
        <taxon>Pseudonocardiaceae</taxon>
        <taxon>Tamaricihabitans</taxon>
    </lineage>
</organism>
<name>A0A4R2QQ94_9PSEU</name>
<evidence type="ECO:0000256" key="3">
    <source>
        <dbReference type="ARBA" id="ARBA00022723"/>
    </source>
</evidence>
<dbReference type="OrthoDB" id="4156795at2"/>
<evidence type="ECO:0000256" key="1">
    <source>
        <dbReference type="ARBA" id="ARBA00010617"/>
    </source>
</evidence>
<dbReference type="FunFam" id="1.10.630.10:FF:000018">
    <property type="entry name" value="Cytochrome P450 monooxygenase"/>
    <property type="match status" value="1"/>
</dbReference>
<keyword evidence="6 7" id="KW-0503">Monooxygenase</keyword>
<evidence type="ECO:0000256" key="2">
    <source>
        <dbReference type="ARBA" id="ARBA00022617"/>
    </source>
</evidence>
<gene>
    <name evidence="8" type="ORF">EV191_107102</name>
</gene>
<comment type="caution">
    <text evidence="8">The sequence shown here is derived from an EMBL/GenBank/DDBJ whole genome shotgun (WGS) entry which is preliminary data.</text>
</comment>
<dbReference type="PANTHER" id="PTHR46696">
    <property type="entry name" value="P450, PUTATIVE (EUROFUNG)-RELATED"/>
    <property type="match status" value="1"/>
</dbReference>
<dbReference type="GO" id="GO:0036199">
    <property type="term" value="F:cholest-4-en-3-one 26-monooxygenase activity"/>
    <property type="evidence" value="ECO:0007669"/>
    <property type="project" value="TreeGrafter"/>
</dbReference>
<dbReference type="InterPro" id="IPR002397">
    <property type="entry name" value="Cyt_P450_B"/>
</dbReference>
<dbReference type="CDD" id="cd20625">
    <property type="entry name" value="CYP164-like"/>
    <property type="match status" value="1"/>
</dbReference>
<dbReference type="GO" id="GO:0008395">
    <property type="term" value="F:steroid hydroxylase activity"/>
    <property type="evidence" value="ECO:0007669"/>
    <property type="project" value="TreeGrafter"/>
</dbReference>
<reference evidence="8 9" key="1">
    <citation type="submission" date="2019-03" db="EMBL/GenBank/DDBJ databases">
        <title>Genomic Encyclopedia of Type Strains, Phase IV (KMG-IV): sequencing the most valuable type-strain genomes for metagenomic binning, comparative biology and taxonomic classification.</title>
        <authorList>
            <person name="Goeker M."/>
        </authorList>
    </citation>
    <scope>NUCLEOTIDE SEQUENCE [LARGE SCALE GENOMIC DNA]</scope>
    <source>
        <strain evidence="8 9">DSM 45765</strain>
    </source>
</reference>
<keyword evidence="3 7" id="KW-0479">Metal-binding</keyword>
<dbReference type="PANTHER" id="PTHR46696:SF4">
    <property type="entry name" value="BIOTIN BIOSYNTHESIS CYTOCHROME P450"/>
    <property type="match status" value="1"/>
</dbReference>
<keyword evidence="2 7" id="KW-0349">Heme</keyword>
<evidence type="ECO:0000313" key="8">
    <source>
        <dbReference type="EMBL" id="TCP50838.1"/>
    </source>
</evidence>
<dbReference type="PRINTS" id="PR00359">
    <property type="entry name" value="BP450"/>
</dbReference>
<dbReference type="InterPro" id="IPR017972">
    <property type="entry name" value="Cyt_P450_CS"/>
</dbReference>
<comment type="similarity">
    <text evidence="1 7">Belongs to the cytochrome P450 family.</text>
</comment>
<dbReference type="EMBL" id="SLXQ01000007">
    <property type="protein sequence ID" value="TCP50838.1"/>
    <property type="molecule type" value="Genomic_DNA"/>
</dbReference>
<proteinExistence type="inferred from homology"/>
<evidence type="ECO:0000256" key="7">
    <source>
        <dbReference type="RuleBase" id="RU000461"/>
    </source>
</evidence>
<keyword evidence="5 7" id="KW-0408">Iron</keyword>
<dbReference type="Pfam" id="PF00067">
    <property type="entry name" value="p450"/>
    <property type="match status" value="1"/>
</dbReference>
<dbReference type="RefSeq" id="WP_132878075.1">
    <property type="nucleotide sequence ID" value="NZ_SLXQ01000007.1"/>
</dbReference>
<dbReference type="AlphaFoldDB" id="A0A4R2QQ94"/>
<dbReference type="Proteomes" id="UP000294911">
    <property type="component" value="Unassembled WGS sequence"/>
</dbReference>
<keyword evidence="9" id="KW-1185">Reference proteome</keyword>
<evidence type="ECO:0000256" key="6">
    <source>
        <dbReference type="ARBA" id="ARBA00023033"/>
    </source>
</evidence>
<dbReference type="Gene3D" id="1.10.630.10">
    <property type="entry name" value="Cytochrome P450"/>
    <property type="match status" value="1"/>
</dbReference>
<keyword evidence="4 7" id="KW-0560">Oxidoreductase</keyword>
<dbReference type="InterPro" id="IPR001128">
    <property type="entry name" value="Cyt_P450"/>
</dbReference>
<dbReference type="GO" id="GO:0020037">
    <property type="term" value="F:heme binding"/>
    <property type="evidence" value="ECO:0007669"/>
    <property type="project" value="InterPro"/>
</dbReference>
<evidence type="ECO:0008006" key="10">
    <source>
        <dbReference type="Google" id="ProtNLM"/>
    </source>
</evidence>
<evidence type="ECO:0000313" key="9">
    <source>
        <dbReference type="Proteomes" id="UP000294911"/>
    </source>
</evidence>
<dbReference type="InterPro" id="IPR036396">
    <property type="entry name" value="Cyt_P450_sf"/>
</dbReference>